<dbReference type="Proteomes" id="UP000823485">
    <property type="component" value="Unassembled WGS sequence"/>
</dbReference>
<dbReference type="InterPro" id="IPR025164">
    <property type="entry name" value="Toastrack_DUF4097"/>
</dbReference>
<comment type="caution">
    <text evidence="2">The sequence shown here is derived from an EMBL/GenBank/DDBJ whole genome shotgun (WGS) entry which is preliminary data.</text>
</comment>
<dbReference type="EMBL" id="JAFBFH010000023">
    <property type="protein sequence ID" value="MBM7716208.1"/>
    <property type="molecule type" value="Genomic_DNA"/>
</dbReference>
<reference evidence="2 3" key="1">
    <citation type="submission" date="2021-01" db="EMBL/GenBank/DDBJ databases">
        <title>Genomic Encyclopedia of Type Strains, Phase IV (KMG-IV): sequencing the most valuable type-strain genomes for metagenomic binning, comparative biology and taxonomic classification.</title>
        <authorList>
            <person name="Goeker M."/>
        </authorList>
    </citation>
    <scope>NUCLEOTIDE SEQUENCE [LARGE SCALE GENOMIC DNA]</scope>
    <source>
        <strain evidence="2 3">DSM 105453</strain>
    </source>
</reference>
<evidence type="ECO:0000313" key="2">
    <source>
        <dbReference type="EMBL" id="MBM7716208.1"/>
    </source>
</evidence>
<gene>
    <name evidence="2" type="ORF">JOC94_003219</name>
</gene>
<feature type="domain" description="DUF4097" evidence="1">
    <location>
        <begin position="138"/>
        <end position="266"/>
    </location>
</feature>
<accession>A0ABS2R992</accession>
<evidence type="ECO:0000259" key="1">
    <source>
        <dbReference type="Pfam" id="PF13349"/>
    </source>
</evidence>
<proteinExistence type="predicted"/>
<dbReference type="RefSeq" id="WP_077113864.1">
    <property type="nucleotide sequence ID" value="NZ_JAFBFH010000023.1"/>
</dbReference>
<organism evidence="2 3">
    <name type="scientific">Siminovitchia thermophila</name>
    <dbReference type="NCBI Taxonomy" id="1245522"/>
    <lineage>
        <taxon>Bacteria</taxon>
        <taxon>Bacillati</taxon>
        <taxon>Bacillota</taxon>
        <taxon>Bacilli</taxon>
        <taxon>Bacillales</taxon>
        <taxon>Bacillaceae</taxon>
        <taxon>Siminovitchia</taxon>
    </lineage>
</organism>
<protein>
    <submittedName>
        <fullName evidence="2">DUF4097 and DUF4098 domain-containing protein YvlB</fullName>
    </submittedName>
</protein>
<keyword evidence="3" id="KW-1185">Reference proteome</keyword>
<name>A0ABS2R992_9BACI</name>
<dbReference type="Pfam" id="PF13349">
    <property type="entry name" value="DUF4097"/>
    <property type="match status" value="1"/>
</dbReference>
<evidence type="ECO:0000313" key="3">
    <source>
        <dbReference type="Proteomes" id="UP000823485"/>
    </source>
</evidence>
<sequence length="268" mass="29615">MTRLKKLAIIASLLLVVGVVGSLLTYKSMIKAEDVFEEKELDAENITDIQVNVDHAKVDIVPMQATDKITVELTGKVAKYKKYKLEAKTEGNSAIIKLNERQRKLFSMNFFNESFYLKIGVPEKEYDTIAVEVVNGLIQASGLHVKSGTVRTVNGKIDLKDIQSSSMETRSENGAIHMNEVTGELKGRVTNGNISLLSNNLERSIDFASTNGQIRIETDHEPNNVSFDVSVTNGDAEIFGRTAKDVKFGNGEHLIKLKTINGKVNVNE</sequence>